<reference evidence="1" key="1">
    <citation type="submission" date="2021-03" db="EMBL/GenBank/DDBJ databases">
        <authorList>
            <consortium name="DOE Joint Genome Institute"/>
            <person name="Ahrendt S."/>
            <person name="Looney B.P."/>
            <person name="Miyauchi S."/>
            <person name="Morin E."/>
            <person name="Drula E."/>
            <person name="Courty P.E."/>
            <person name="Chicoki N."/>
            <person name="Fauchery L."/>
            <person name="Kohler A."/>
            <person name="Kuo A."/>
            <person name="Labutti K."/>
            <person name="Pangilinan J."/>
            <person name="Lipzen A."/>
            <person name="Riley R."/>
            <person name="Andreopoulos W."/>
            <person name="He G."/>
            <person name="Johnson J."/>
            <person name="Barry K.W."/>
            <person name="Grigoriev I.V."/>
            <person name="Nagy L."/>
            <person name="Hibbett D."/>
            <person name="Henrissat B."/>
            <person name="Matheny P.B."/>
            <person name="Labbe J."/>
            <person name="Martin F."/>
        </authorList>
    </citation>
    <scope>NUCLEOTIDE SEQUENCE</scope>
    <source>
        <strain evidence="1">HHB10654</strain>
    </source>
</reference>
<evidence type="ECO:0000313" key="2">
    <source>
        <dbReference type="Proteomes" id="UP000814140"/>
    </source>
</evidence>
<evidence type="ECO:0000313" key="1">
    <source>
        <dbReference type="EMBL" id="KAI0065554.1"/>
    </source>
</evidence>
<comment type="caution">
    <text evidence="1">The sequence shown here is derived from an EMBL/GenBank/DDBJ whole genome shotgun (WGS) entry which is preliminary data.</text>
</comment>
<dbReference type="Proteomes" id="UP000814140">
    <property type="component" value="Unassembled WGS sequence"/>
</dbReference>
<reference evidence="1" key="2">
    <citation type="journal article" date="2022" name="New Phytol.">
        <title>Evolutionary transition to the ectomycorrhizal habit in the genomes of a hyperdiverse lineage of mushroom-forming fungi.</title>
        <authorList>
            <person name="Looney B."/>
            <person name="Miyauchi S."/>
            <person name="Morin E."/>
            <person name="Drula E."/>
            <person name="Courty P.E."/>
            <person name="Kohler A."/>
            <person name="Kuo A."/>
            <person name="LaButti K."/>
            <person name="Pangilinan J."/>
            <person name="Lipzen A."/>
            <person name="Riley R."/>
            <person name="Andreopoulos W."/>
            <person name="He G."/>
            <person name="Johnson J."/>
            <person name="Nolan M."/>
            <person name="Tritt A."/>
            <person name="Barry K.W."/>
            <person name="Grigoriev I.V."/>
            <person name="Nagy L.G."/>
            <person name="Hibbett D."/>
            <person name="Henrissat B."/>
            <person name="Matheny P.B."/>
            <person name="Labbe J."/>
            <person name="Martin F.M."/>
        </authorList>
    </citation>
    <scope>NUCLEOTIDE SEQUENCE</scope>
    <source>
        <strain evidence="1">HHB10654</strain>
    </source>
</reference>
<accession>A0ACB8T9R3</accession>
<name>A0ACB8T9R3_9AGAM</name>
<proteinExistence type="predicted"/>
<gene>
    <name evidence="1" type="ORF">BV25DRAFT_1821992</name>
</gene>
<keyword evidence="2" id="KW-1185">Reference proteome</keyword>
<dbReference type="EMBL" id="MU277195">
    <property type="protein sequence ID" value="KAI0065554.1"/>
    <property type="molecule type" value="Genomic_DNA"/>
</dbReference>
<sequence length="82" mass="8397">MVRLTATLAVMLAAVATASALPTSAGSGLFTIAKRQSDSSGHSQPIGGSNSQPIGSSNNQPTGGENRMPCPAWLWCPDRRSA</sequence>
<organism evidence="1 2">
    <name type="scientific">Artomyces pyxidatus</name>
    <dbReference type="NCBI Taxonomy" id="48021"/>
    <lineage>
        <taxon>Eukaryota</taxon>
        <taxon>Fungi</taxon>
        <taxon>Dikarya</taxon>
        <taxon>Basidiomycota</taxon>
        <taxon>Agaricomycotina</taxon>
        <taxon>Agaricomycetes</taxon>
        <taxon>Russulales</taxon>
        <taxon>Auriscalpiaceae</taxon>
        <taxon>Artomyces</taxon>
    </lineage>
</organism>
<protein>
    <submittedName>
        <fullName evidence="1">Uncharacterized protein</fullName>
    </submittedName>
</protein>